<feature type="domain" description="Acyl-CoA thioesterase 2 C-terminal" evidence="3">
    <location>
        <begin position="194"/>
        <end position="294"/>
    </location>
</feature>
<evidence type="ECO:0000313" key="6">
    <source>
        <dbReference type="Proteomes" id="UP000516421"/>
    </source>
</evidence>
<organism evidence="5 6">
    <name type="scientific">Rothia amarae</name>
    <dbReference type="NCBI Taxonomy" id="169480"/>
    <lineage>
        <taxon>Bacteria</taxon>
        <taxon>Bacillati</taxon>
        <taxon>Actinomycetota</taxon>
        <taxon>Actinomycetes</taxon>
        <taxon>Micrococcales</taxon>
        <taxon>Micrococcaceae</taxon>
        <taxon>Rothia</taxon>
    </lineage>
</organism>
<gene>
    <name evidence="5" type="ORF">IDM48_05455</name>
</gene>
<dbReference type="Pfam" id="PF13622">
    <property type="entry name" value="4HBT_3"/>
    <property type="match status" value="1"/>
</dbReference>
<keyword evidence="2" id="KW-0378">Hydrolase</keyword>
<protein>
    <submittedName>
        <fullName evidence="5">Acyl-CoA thioesterase II</fullName>
    </submittedName>
</protein>
<dbReference type="AlphaFoldDB" id="A0A7H2BMD6"/>
<evidence type="ECO:0000256" key="1">
    <source>
        <dbReference type="ARBA" id="ARBA00006538"/>
    </source>
</evidence>
<dbReference type="GO" id="GO:0009062">
    <property type="term" value="P:fatty acid catabolic process"/>
    <property type="evidence" value="ECO:0007669"/>
    <property type="project" value="TreeGrafter"/>
</dbReference>
<dbReference type="EMBL" id="CP061538">
    <property type="protein sequence ID" value="QNV40832.1"/>
    <property type="molecule type" value="Genomic_DNA"/>
</dbReference>
<dbReference type="GO" id="GO:0047617">
    <property type="term" value="F:fatty acyl-CoA hydrolase activity"/>
    <property type="evidence" value="ECO:0007669"/>
    <property type="project" value="InterPro"/>
</dbReference>
<dbReference type="KEGG" id="rama:IDM48_05455"/>
<dbReference type="Gene3D" id="2.40.160.210">
    <property type="entry name" value="Acyl-CoA thioesterase, double hotdog domain"/>
    <property type="match status" value="1"/>
</dbReference>
<dbReference type="InterPro" id="IPR025652">
    <property type="entry name" value="TesB_C"/>
</dbReference>
<dbReference type="CDD" id="cd03444">
    <property type="entry name" value="Thioesterase_II_repeat1"/>
    <property type="match status" value="1"/>
</dbReference>
<dbReference type="InterPro" id="IPR049449">
    <property type="entry name" value="TesB_ACOT8-like_N"/>
</dbReference>
<dbReference type="PANTHER" id="PTHR11066:SF34">
    <property type="entry name" value="ACYL-COENZYME A THIOESTERASE 8"/>
    <property type="match status" value="1"/>
</dbReference>
<dbReference type="RefSeq" id="WP_190618472.1">
    <property type="nucleotide sequence ID" value="NZ_BAAAHX010000004.1"/>
</dbReference>
<reference evidence="5 6" key="1">
    <citation type="submission" date="2020-09" db="EMBL/GenBank/DDBJ databases">
        <title>Investigation of environmental microbe.</title>
        <authorList>
            <person name="Ou Y."/>
            <person name="Kang Q."/>
        </authorList>
    </citation>
    <scope>NUCLEOTIDE SEQUENCE [LARGE SCALE GENOMIC DNA]</scope>
    <source>
        <strain evidence="5 6">KJZ-9</strain>
    </source>
</reference>
<feature type="domain" description="Acyl-CoA thioesterase-like N-terminal HotDog" evidence="4">
    <location>
        <begin position="50"/>
        <end position="125"/>
    </location>
</feature>
<dbReference type="InterPro" id="IPR042171">
    <property type="entry name" value="Acyl-CoA_hotdog"/>
</dbReference>
<evidence type="ECO:0000259" key="3">
    <source>
        <dbReference type="Pfam" id="PF02551"/>
    </source>
</evidence>
<dbReference type="PANTHER" id="PTHR11066">
    <property type="entry name" value="ACYL-COA THIOESTERASE"/>
    <property type="match status" value="1"/>
</dbReference>
<accession>A0A7H2BMD6</accession>
<dbReference type="InterPro" id="IPR029069">
    <property type="entry name" value="HotDog_dom_sf"/>
</dbReference>
<proteinExistence type="inferred from homology"/>
<dbReference type="GO" id="GO:0006637">
    <property type="term" value="P:acyl-CoA metabolic process"/>
    <property type="evidence" value="ECO:0007669"/>
    <property type="project" value="InterPro"/>
</dbReference>
<name>A0A7H2BMD6_9MICC</name>
<dbReference type="Proteomes" id="UP000516421">
    <property type="component" value="Chromosome"/>
</dbReference>
<evidence type="ECO:0000256" key="2">
    <source>
        <dbReference type="ARBA" id="ARBA00022801"/>
    </source>
</evidence>
<dbReference type="CDD" id="cd03445">
    <property type="entry name" value="Thioesterase_II_repeat2"/>
    <property type="match status" value="1"/>
</dbReference>
<evidence type="ECO:0000313" key="5">
    <source>
        <dbReference type="EMBL" id="QNV40832.1"/>
    </source>
</evidence>
<keyword evidence="6" id="KW-1185">Reference proteome</keyword>
<sequence length="312" mass="34429">MSDSTERIEEKTAGVPAVDDLLRMLQLNPKESKDGFESFEAMTLNRESSRIYGGQVLAQAIVAGAQSVAADRTMHSIHAYFVRPGDVDQPLSFNVKKLNDGRSFSTRRIQASQASEEIFSAIASYQTDTQGAEHSSPAPENIPDPESLPTVAELVGHVPLPIAQAIAFERPFDIRHVEPPLWLAADPERKPSTAIWFKAFAPLGDDPIIHQAAIAYASDYVPVEPGLRAHGKYWLEQGMKVASLDHAVWFHRPARADEWLLYVLDSPSAQDARSLATGKIFTAEGVHVATVAQETMLRLPEYRENITAPYQD</sequence>
<evidence type="ECO:0000259" key="4">
    <source>
        <dbReference type="Pfam" id="PF13622"/>
    </source>
</evidence>
<dbReference type="InterPro" id="IPR003703">
    <property type="entry name" value="Acyl_CoA_thio"/>
</dbReference>
<dbReference type="SUPFAM" id="SSF54637">
    <property type="entry name" value="Thioesterase/thiol ester dehydrase-isomerase"/>
    <property type="match status" value="2"/>
</dbReference>
<dbReference type="Pfam" id="PF02551">
    <property type="entry name" value="Acyl_CoA_thio"/>
    <property type="match status" value="1"/>
</dbReference>
<comment type="similarity">
    <text evidence="1">Belongs to the C/M/P thioester hydrolase family.</text>
</comment>